<comment type="caution">
    <text evidence="1">The sequence shown here is derived from an EMBL/GenBank/DDBJ whole genome shotgun (WGS) entry which is preliminary data.</text>
</comment>
<name>A0A7J7KFU2_BUGNE</name>
<organism evidence="1 2">
    <name type="scientific">Bugula neritina</name>
    <name type="common">Brown bryozoan</name>
    <name type="synonym">Sertularia neritina</name>
    <dbReference type="NCBI Taxonomy" id="10212"/>
    <lineage>
        <taxon>Eukaryota</taxon>
        <taxon>Metazoa</taxon>
        <taxon>Spiralia</taxon>
        <taxon>Lophotrochozoa</taxon>
        <taxon>Bryozoa</taxon>
        <taxon>Gymnolaemata</taxon>
        <taxon>Cheilostomatida</taxon>
        <taxon>Flustrina</taxon>
        <taxon>Buguloidea</taxon>
        <taxon>Bugulidae</taxon>
        <taxon>Bugula</taxon>
    </lineage>
</organism>
<gene>
    <name evidence="1" type="ORF">EB796_004931</name>
</gene>
<proteinExistence type="predicted"/>
<evidence type="ECO:0000313" key="2">
    <source>
        <dbReference type="Proteomes" id="UP000593567"/>
    </source>
</evidence>
<dbReference type="AlphaFoldDB" id="A0A7J7KFU2"/>
<evidence type="ECO:0000313" key="1">
    <source>
        <dbReference type="EMBL" id="KAF6036761.1"/>
    </source>
</evidence>
<dbReference type="EMBL" id="VXIV02000678">
    <property type="protein sequence ID" value="KAF6036761.1"/>
    <property type="molecule type" value="Genomic_DNA"/>
</dbReference>
<accession>A0A7J7KFU2</accession>
<sequence length="118" mass="13490">MVFFFTTDNLNNCSYTTASRYRSQSAPRDLYLYHIDRNSIKFPDRNDFSCQCSVGHQSWILNKYLIRVTTSNTNELDLISLVPPQEDIVTRNGKKIATKETHCIESLPCNIGCVFGGM</sequence>
<dbReference type="Proteomes" id="UP000593567">
    <property type="component" value="Unassembled WGS sequence"/>
</dbReference>
<protein>
    <submittedName>
        <fullName evidence="1">Uncharacterized protein</fullName>
    </submittedName>
</protein>
<keyword evidence="2" id="KW-1185">Reference proteome</keyword>
<reference evidence="1" key="1">
    <citation type="submission" date="2020-06" db="EMBL/GenBank/DDBJ databases">
        <title>Draft genome of Bugula neritina, a colonial animal packing powerful symbionts and potential medicines.</title>
        <authorList>
            <person name="Rayko M."/>
        </authorList>
    </citation>
    <scope>NUCLEOTIDE SEQUENCE [LARGE SCALE GENOMIC DNA]</scope>
    <source>
        <strain evidence="1">Kwan_BN1</strain>
    </source>
</reference>